<keyword evidence="1" id="KW-0732">Signal</keyword>
<evidence type="ECO:0000313" key="3">
    <source>
        <dbReference type="Proteomes" id="UP000282876"/>
    </source>
</evidence>
<sequence length="74" mass="8764">MKVIDLIIFYFLRVVYSSEKTPLLDKKEHSSYGSNLKTKNIKIKEKSDNAKKKFDLEKLESIFEPREKKTVLKN</sequence>
<evidence type="ECO:0000313" key="2">
    <source>
        <dbReference type="EMBL" id="RVD93186.1"/>
    </source>
</evidence>
<dbReference type="VEuPathDB" id="MicrosporidiaDB:TUBRATIS_002790"/>
<dbReference type="AlphaFoldDB" id="A0A437AQD1"/>
<keyword evidence="3" id="KW-1185">Reference proteome</keyword>
<reference evidence="2 3" key="1">
    <citation type="submission" date="2018-10" db="EMBL/GenBank/DDBJ databases">
        <title>Draft genome sequence of the microsporidian Tubulinosema ratisbonensis.</title>
        <authorList>
            <person name="Polonais V."/>
            <person name="Peyretaillade E."/>
            <person name="Niehus S."/>
            <person name="Wawrzyniak I."/>
            <person name="Franchet A."/>
            <person name="Gaspin C."/>
            <person name="Reichstadt M."/>
            <person name="Belser C."/>
            <person name="Labadie K."/>
            <person name="Delbac F."/>
            <person name="Ferrandon D."/>
        </authorList>
    </citation>
    <scope>NUCLEOTIDE SEQUENCE [LARGE SCALE GENOMIC DNA]</scope>
    <source>
        <strain evidence="2 3">Franzen</strain>
    </source>
</reference>
<feature type="signal peptide" evidence="1">
    <location>
        <begin position="1"/>
        <end position="17"/>
    </location>
</feature>
<organism evidence="2 3">
    <name type="scientific">Tubulinosema ratisbonensis</name>
    <dbReference type="NCBI Taxonomy" id="291195"/>
    <lineage>
        <taxon>Eukaryota</taxon>
        <taxon>Fungi</taxon>
        <taxon>Fungi incertae sedis</taxon>
        <taxon>Microsporidia</taxon>
        <taxon>Tubulinosematoidea</taxon>
        <taxon>Tubulinosematidae</taxon>
        <taxon>Tubulinosema</taxon>
    </lineage>
</organism>
<gene>
    <name evidence="2" type="ORF">TUBRATIS_002790</name>
</gene>
<dbReference type="Proteomes" id="UP000282876">
    <property type="component" value="Unassembled WGS sequence"/>
</dbReference>
<proteinExistence type="predicted"/>
<accession>A0A437AQD1</accession>
<comment type="caution">
    <text evidence="2">The sequence shown here is derived from an EMBL/GenBank/DDBJ whole genome shotgun (WGS) entry which is preliminary data.</text>
</comment>
<feature type="chain" id="PRO_5019012677" evidence="1">
    <location>
        <begin position="18"/>
        <end position="74"/>
    </location>
</feature>
<protein>
    <submittedName>
        <fullName evidence="2">Uncharacterized protein</fullName>
    </submittedName>
</protein>
<dbReference type="EMBL" id="RCSS01000073">
    <property type="protein sequence ID" value="RVD93186.1"/>
    <property type="molecule type" value="Genomic_DNA"/>
</dbReference>
<name>A0A437AQD1_9MICR</name>
<evidence type="ECO:0000256" key="1">
    <source>
        <dbReference type="SAM" id="SignalP"/>
    </source>
</evidence>